<feature type="non-terminal residue" evidence="2">
    <location>
        <position position="163"/>
    </location>
</feature>
<sequence length="163" mass="17757">MIRRLNVVQNVLVVGILCYLFHIVRCYRLQLYDELGFTSNGCPAVVTVAFPQESGVQVFVPSQQSETASDYIKDDPPPPYPGLPIVPSTQSIESQPPPYSVVISPNSDGPLDPGEASCSSLCQDVDPNHQMRNLSRENSSNDGRGLQSSSSASEINDMRSNLD</sequence>
<evidence type="ECO:0000256" key="1">
    <source>
        <dbReference type="SAM" id="MobiDB-lite"/>
    </source>
</evidence>
<evidence type="ECO:0000313" key="3">
    <source>
        <dbReference type="Proteomes" id="UP000326759"/>
    </source>
</evidence>
<evidence type="ECO:0000313" key="2">
    <source>
        <dbReference type="EMBL" id="KAB7507298.1"/>
    </source>
</evidence>
<proteinExistence type="predicted"/>
<feature type="compositionally biased region" description="Polar residues" evidence="1">
    <location>
        <begin position="130"/>
        <end position="154"/>
    </location>
</feature>
<dbReference type="AlphaFoldDB" id="A0A5N5TMA9"/>
<gene>
    <name evidence="2" type="ORF">Anas_02077</name>
</gene>
<protein>
    <submittedName>
        <fullName evidence="2">Uncharacterized protein</fullName>
    </submittedName>
</protein>
<organism evidence="2 3">
    <name type="scientific">Armadillidium nasatum</name>
    <dbReference type="NCBI Taxonomy" id="96803"/>
    <lineage>
        <taxon>Eukaryota</taxon>
        <taxon>Metazoa</taxon>
        <taxon>Ecdysozoa</taxon>
        <taxon>Arthropoda</taxon>
        <taxon>Crustacea</taxon>
        <taxon>Multicrustacea</taxon>
        <taxon>Malacostraca</taxon>
        <taxon>Eumalacostraca</taxon>
        <taxon>Peracarida</taxon>
        <taxon>Isopoda</taxon>
        <taxon>Oniscidea</taxon>
        <taxon>Crinocheta</taxon>
        <taxon>Armadillidiidae</taxon>
        <taxon>Armadillidium</taxon>
    </lineage>
</organism>
<dbReference type="EMBL" id="SEYY01000425">
    <property type="protein sequence ID" value="KAB7507298.1"/>
    <property type="molecule type" value="Genomic_DNA"/>
</dbReference>
<dbReference type="Proteomes" id="UP000326759">
    <property type="component" value="Unassembled WGS sequence"/>
</dbReference>
<feature type="region of interest" description="Disordered" evidence="1">
    <location>
        <begin position="65"/>
        <end position="163"/>
    </location>
</feature>
<comment type="caution">
    <text evidence="2">The sequence shown here is derived from an EMBL/GenBank/DDBJ whole genome shotgun (WGS) entry which is preliminary data.</text>
</comment>
<accession>A0A5N5TMA9</accession>
<reference evidence="2 3" key="1">
    <citation type="journal article" date="2019" name="PLoS Biol.">
        <title>Sex chromosomes control vertical transmission of feminizing Wolbachia symbionts in an isopod.</title>
        <authorList>
            <person name="Becking T."/>
            <person name="Chebbi M.A."/>
            <person name="Giraud I."/>
            <person name="Moumen B."/>
            <person name="Laverre T."/>
            <person name="Caubet Y."/>
            <person name="Peccoud J."/>
            <person name="Gilbert C."/>
            <person name="Cordaux R."/>
        </authorList>
    </citation>
    <scope>NUCLEOTIDE SEQUENCE [LARGE SCALE GENOMIC DNA]</scope>
    <source>
        <strain evidence="2">ANa2</strain>
        <tissue evidence="2">Whole body excluding digestive tract and cuticle</tissue>
    </source>
</reference>
<name>A0A5N5TMA9_9CRUS</name>
<keyword evidence="3" id="KW-1185">Reference proteome</keyword>